<evidence type="ECO:0000313" key="12">
    <source>
        <dbReference type="Proteomes" id="UP001060919"/>
    </source>
</evidence>
<proteinExistence type="inferred from homology"/>
<dbReference type="PANTHER" id="PTHR45663">
    <property type="entry name" value="GEO12009P1"/>
    <property type="match status" value="1"/>
</dbReference>
<dbReference type="InterPro" id="IPR013766">
    <property type="entry name" value="Thioredoxin_domain"/>
</dbReference>
<feature type="domain" description="Thioredoxin" evidence="10">
    <location>
        <begin position="1"/>
        <end position="105"/>
    </location>
</feature>
<dbReference type="Proteomes" id="UP001060919">
    <property type="component" value="Chromosome"/>
</dbReference>
<evidence type="ECO:0000256" key="5">
    <source>
        <dbReference type="ARBA" id="ARBA00023284"/>
    </source>
</evidence>
<dbReference type="PROSITE" id="PS51352">
    <property type="entry name" value="THIOREDOXIN_2"/>
    <property type="match status" value="1"/>
</dbReference>
<dbReference type="PRINTS" id="PR00421">
    <property type="entry name" value="THIOREDOXIN"/>
</dbReference>
<feature type="disulfide bond" description="Redox-active" evidence="9">
    <location>
        <begin position="29"/>
        <end position="32"/>
    </location>
</feature>
<evidence type="ECO:0000313" key="11">
    <source>
        <dbReference type="EMBL" id="BDS09910.1"/>
    </source>
</evidence>
<dbReference type="Gene3D" id="3.40.30.10">
    <property type="entry name" value="Glutaredoxin"/>
    <property type="match status" value="1"/>
</dbReference>
<dbReference type="Pfam" id="PF00085">
    <property type="entry name" value="Thioredoxin"/>
    <property type="match status" value="1"/>
</dbReference>
<dbReference type="GO" id="GO:0015035">
    <property type="term" value="F:protein-disulfide reductase activity"/>
    <property type="evidence" value="ECO:0007669"/>
    <property type="project" value="UniProtKB-UniRule"/>
</dbReference>
<dbReference type="CDD" id="cd02947">
    <property type="entry name" value="TRX_family"/>
    <property type="match status" value="1"/>
</dbReference>
<comment type="similarity">
    <text evidence="1 7">Belongs to the thioredoxin family.</text>
</comment>
<feature type="site" description="Contributes to redox potential value" evidence="8">
    <location>
        <position position="30"/>
    </location>
</feature>
<keyword evidence="12" id="KW-1185">Reference proteome</keyword>
<dbReference type="InterPro" id="IPR005746">
    <property type="entry name" value="Thioredoxin"/>
</dbReference>
<dbReference type="NCBIfam" id="TIGR01068">
    <property type="entry name" value="thioredoxin"/>
    <property type="match status" value="1"/>
</dbReference>
<dbReference type="AlphaFoldDB" id="A0A916DQ63"/>
<evidence type="ECO:0000256" key="8">
    <source>
        <dbReference type="PIRSR" id="PIRSR000077-1"/>
    </source>
</evidence>
<dbReference type="PROSITE" id="PS00194">
    <property type="entry name" value="THIOREDOXIN_1"/>
    <property type="match status" value="1"/>
</dbReference>
<evidence type="ECO:0000256" key="2">
    <source>
        <dbReference type="ARBA" id="ARBA00022448"/>
    </source>
</evidence>
<evidence type="ECO:0000259" key="10">
    <source>
        <dbReference type="PROSITE" id="PS51352"/>
    </source>
</evidence>
<evidence type="ECO:0000256" key="9">
    <source>
        <dbReference type="PIRSR" id="PIRSR000077-4"/>
    </source>
</evidence>
<dbReference type="InterPro" id="IPR017937">
    <property type="entry name" value="Thioredoxin_CS"/>
</dbReference>
<sequence>MKEIKSVQDFNEIIRQDKPVLLDFYADWCGPCQALLPTVEKLANQYSDKIEVAKVNIDQNNALAAKLNVRSIPALFFIQDRAVKEKLVGFQSEAALNSKFAAYSR</sequence>
<evidence type="ECO:0000256" key="7">
    <source>
        <dbReference type="PIRNR" id="PIRNR000077"/>
    </source>
</evidence>
<gene>
    <name evidence="11" type="ORF">AsAng_0006150</name>
</gene>
<accession>A0A916DQ63</accession>
<evidence type="ECO:0000256" key="6">
    <source>
        <dbReference type="NCBIfam" id="TIGR01068"/>
    </source>
</evidence>
<dbReference type="SUPFAM" id="SSF52833">
    <property type="entry name" value="Thioredoxin-like"/>
    <property type="match status" value="1"/>
</dbReference>
<dbReference type="InterPro" id="IPR036249">
    <property type="entry name" value="Thioredoxin-like_sf"/>
</dbReference>
<name>A0A916DQ63_9BACT</name>
<dbReference type="KEGG" id="aup:AsAng_0006150"/>
<dbReference type="RefSeq" id="WP_264791258.1">
    <property type="nucleotide sequence ID" value="NZ_AP026867.1"/>
</dbReference>
<keyword evidence="4 9" id="KW-1015">Disulfide bond</keyword>
<reference evidence="11" key="1">
    <citation type="submission" date="2022-09" db="EMBL/GenBank/DDBJ databases">
        <title>Aureispira anguillicida sp. nov., isolated from Leptocephalus of Japanese eel Anguilla japonica.</title>
        <authorList>
            <person name="Yuasa K."/>
            <person name="Mekata T."/>
            <person name="Ikunari K."/>
        </authorList>
    </citation>
    <scope>NUCLEOTIDE SEQUENCE</scope>
    <source>
        <strain evidence="11">EL160426</strain>
    </source>
</reference>
<feature type="active site" description="Nucleophile" evidence="8">
    <location>
        <position position="32"/>
    </location>
</feature>
<dbReference type="EMBL" id="AP026867">
    <property type="protein sequence ID" value="BDS09910.1"/>
    <property type="molecule type" value="Genomic_DNA"/>
</dbReference>
<feature type="site" description="Deprotonates C-terminal active site Cys" evidence="8">
    <location>
        <position position="23"/>
    </location>
</feature>
<evidence type="ECO:0000256" key="4">
    <source>
        <dbReference type="ARBA" id="ARBA00023157"/>
    </source>
</evidence>
<organism evidence="11 12">
    <name type="scientific">Aureispira anguillae</name>
    <dbReference type="NCBI Taxonomy" id="2864201"/>
    <lineage>
        <taxon>Bacteria</taxon>
        <taxon>Pseudomonadati</taxon>
        <taxon>Bacteroidota</taxon>
        <taxon>Saprospiria</taxon>
        <taxon>Saprospirales</taxon>
        <taxon>Saprospiraceae</taxon>
        <taxon>Aureispira</taxon>
    </lineage>
</organism>
<dbReference type="PIRSF" id="PIRSF000077">
    <property type="entry name" value="Thioredoxin"/>
    <property type="match status" value="1"/>
</dbReference>
<keyword evidence="2" id="KW-0813">Transport</keyword>
<dbReference type="PANTHER" id="PTHR45663:SF11">
    <property type="entry name" value="GEO12009P1"/>
    <property type="match status" value="1"/>
</dbReference>
<dbReference type="GO" id="GO:0005737">
    <property type="term" value="C:cytoplasm"/>
    <property type="evidence" value="ECO:0007669"/>
    <property type="project" value="TreeGrafter"/>
</dbReference>
<keyword evidence="5 9" id="KW-0676">Redox-active center</keyword>
<evidence type="ECO:0000256" key="3">
    <source>
        <dbReference type="ARBA" id="ARBA00022982"/>
    </source>
</evidence>
<keyword evidence="3" id="KW-0249">Electron transport</keyword>
<evidence type="ECO:0000256" key="1">
    <source>
        <dbReference type="ARBA" id="ARBA00008987"/>
    </source>
</evidence>
<feature type="site" description="Contributes to redox potential value" evidence="8">
    <location>
        <position position="31"/>
    </location>
</feature>
<protein>
    <recommendedName>
        <fullName evidence="6 7">Thioredoxin</fullName>
    </recommendedName>
</protein>
<feature type="active site" description="Nucleophile" evidence="8">
    <location>
        <position position="29"/>
    </location>
</feature>